<sequence length="135" mass="15320">MNMAEEKTRVDFNAPASVVERADTVAELLDISRTQLLIDALQDELDDLVNDEGFRTHLRDAYYDERIDFQTVQSVLGQEEAMRMQLLRASIDRDPPEPQLKAALPSDDEFYDGDVPVWRADSETPVDNDDTESTA</sequence>
<dbReference type="EMBL" id="BAAADN010000082">
    <property type="protein sequence ID" value="GAA0475267.1"/>
    <property type="molecule type" value="Genomic_DNA"/>
</dbReference>
<gene>
    <name evidence="2" type="ORF">GCM10008985_34570</name>
</gene>
<evidence type="ECO:0000313" key="2">
    <source>
        <dbReference type="EMBL" id="GAA0475267.1"/>
    </source>
</evidence>
<reference evidence="2" key="1">
    <citation type="journal article" date="2014" name="Int. J. Syst. Evol. Microbiol.">
        <title>Complete genome sequence of Corynebacterium casei LMG S-19264T (=DSM 44701T), isolated from a smear-ripened cheese.</title>
        <authorList>
            <consortium name="US DOE Joint Genome Institute (JGI-PGF)"/>
            <person name="Walter F."/>
            <person name="Albersmeier A."/>
            <person name="Kalinowski J."/>
            <person name="Ruckert C."/>
        </authorList>
    </citation>
    <scope>NUCLEOTIDE SEQUENCE</scope>
    <source>
        <strain evidence="2">JCM 12289</strain>
    </source>
</reference>
<evidence type="ECO:0008006" key="4">
    <source>
        <dbReference type="Google" id="ProtNLM"/>
    </source>
</evidence>
<reference evidence="2" key="2">
    <citation type="submission" date="2023-12" db="EMBL/GenBank/DDBJ databases">
        <authorList>
            <person name="Sun Q."/>
            <person name="Inoue M."/>
        </authorList>
    </citation>
    <scope>NUCLEOTIDE SEQUENCE</scope>
    <source>
        <strain evidence="2">JCM 12289</strain>
    </source>
</reference>
<feature type="compositionally biased region" description="Acidic residues" evidence="1">
    <location>
        <begin position="124"/>
        <end position="135"/>
    </location>
</feature>
<proteinExistence type="predicted"/>
<organism evidence="2 3">
    <name type="scientific">Halococcus dombrowskii</name>
    <dbReference type="NCBI Taxonomy" id="179637"/>
    <lineage>
        <taxon>Archaea</taxon>
        <taxon>Methanobacteriati</taxon>
        <taxon>Methanobacteriota</taxon>
        <taxon>Stenosarchaea group</taxon>
        <taxon>Halobacteria</taxon>
        <taxon>Halobacteriales</taxon>
        <taxon>Halococcaceae</taxon>
        <taxon>Halococcus</taxon>
    </lineage>
</organism>
<accession>A0AAV3SKS1</accession>
<dbReference type="AlphaFoldDB" id="A0AAV3SKS1"/>
<evidence type="ECO:0000256" key="1">
    <source>
        <dbReference type="SAM" id="MobiDB-lite"/>
    </source>
</evidence>
<name>A0AAV3SKS1_HALDO</name>
<protein>
    <recommendedName>
        <fullName evidence="4">Ribbon-helix-helix protein CopG domain-containing protein</fullName>
    </recommendedName>
</protein>
<feature type="region of interest" description="Disordered" evidence="1">
    <location>
        <begin position="89"/>
        <end position="135"/>
    </location>
</feature>
<comment type="caution">
    <text evidence="2">The sequence shown here is derived from an EMBL/GenBank/DDBJ whole genome shotgun (WGS) entry which is preliminary data.</text>
</comment>
<dbReference type="Proteomes" id="UP001500962">
    <property type="component" value="Unassembled WGS sequence"/>
</dbReference>
<evidence type="ECO:0000313" key="3">
    <source>
        <dbReference type="Proteomes" id="UP001500962"/>
    </source>
</evidence>